<accession>A0A2N1MM46</accession>
<feature type="domain" description="C2H2-type" evidence="11">
    <location>
        <begin position="372"/>
        <end position="398"/>
    </location>
</feature>
<evidence type="ECO:0000256" key="3">
    <source>
        <dbReference type="ARBA" id="ARBA00022737"/>
    </source>
</evidence>
<proteinExistence type="predicted"/>
<feature type="compositionally biased region" description="Basic and acidic residues" evidence="10">
    <location>
        <begin position="121"/>
        <end position="130"/>
    </location>
</feature>
<keyword evidence="4 9" id="KW-0863">Zinc-finger</keyword>
<dbReference type="GO" id="GO:0005634">
    <property type="term" value="C:nucleus"/>
    <property type="evidence" value="ECO:0007669"/>
    <property type="project" value="UniProtKB-SubCell"/>
</dbReference>
<feature type="compositionally biased region" description="Polar residues" evidence="10">
    <location>
        <begin position="327"/>
        <end position="336"/>
    </location>
</feature>
<dbReference type="Proteomes" id="UP000233469">
    <property type="component" value="Unassembled WGS sequence"/>
</dbReference>
<dbReference type="PANTHER" id="PTHR16515">
    <property type="entry name" value="PR DOMAIN ZINC FINGER PROTEIN"/>
    <property type="match status" value="1"/>
</dbReference>
<comment type="subcellular location">
    <subcellularLocation>
        <location evidence="1">Nucleus</location>
    </subcellularLocation>
</comment>
<gene>
    <name evidence="12" type="ORF">RhiirC2_702132</name>
</gene>
<feature type="domain" description="C2H2-type" evidence="11">
    <location>
        <begin position="344"/>
        <end position="371"/>
    </location>
</feature>
<evidence type="ECO:0000256" key="10">
    <source>
        <dbReference type="SAM" id="MobiDB-lite"/>
    </source>
</evidence>
<evidence type="ECO:0000256" key="8">
    <source>
        <dbReference type="ARBA" id="ARBA00023242"/>
    </source>
</evidence>
<feature type="region of interest" description="Disordered" evidence="10">
    <location>
        <begin position="298"/>
        <end position="336"/>
    </location>
</feature>
<evidence type="ECO:0000256" key="9">
    <source>
        <dbReference type="PROSITE-ProRule" id="PRU00042"/>
    </source>
</evidence>
<comment type="caution">
    <text evidence="12">The sequence shown here is derived from an EMBL/GenBank/DDBJ whole genome shotgun (WGS) entry which is preliminary data.</text>
</comment>
<feature type="compositionally biased region" description="Low complexity" evidence="10">
    <location>
        <begin position="157"/>
        <end position="174"/>
    </location>
</feature>
<organism evidence="12 13">
    <name type="scientific">Rhizophagus irregularis</name>
    <dbReference type="NCBI Taxonomy" id="588596"/>
    <lineage>
        <taxon>Eukaryota</taxon>
        <taxon>Fungi</taxon>
        <taxon>Fungi incertae sedis</taxon>
        <taxon>Mucoromycota</taxon>
        <taxon>Glomeromycotina</taxon>
        <taxon>Glomeromycetes</taxon>
        <taxon>Glomerales</taxon>
        <taxon>Glomeraceae</taxon>
        <taxon>Rhizophagus</taxon>
    </lineage>
</organism>
<keyword evidence="5" id="KW-0862">Zinc</keyword>
<reference evidence="12 13" key="2">
    <citation type="submission" date="2017-10" db="EMBL/GenBank/DDBJ databases">
        <title>Extensive intraspecific genome diversity in a model arbuscular mycorrhizal fungus.</title>
        <authorList>
            <person name="Chen E.C.H."/>
            <person name="Morin E."/>
            <person name="Baudet D."/>
            <person name="Noel J."/>
            <person name="Ndikumana S."/>
            <person name="Charron P."/>
            <person name="St-Onge C."/>
            <person name="Giorgi J."/>
            <person name="Grigoriev I.V."/>
            <person name="Roux C."/>
            <person name="Martin F.M."/>
            <person name="Corradi N."/>
        </authorList>
    </citation>
    <scope>NUCLEOTIDE SEQUENCE [LARGE SCALE GENOMIC DNA]</scope>
    <source>
        <strain evidence="12 13">C2</strain>
    </source>
</reference>
<evidence type="ECO:0000259" key="11">
    <source>
        <dbReference type="PROSITE" id="PS50157"/>
    </source>
</evidence>
<protein>
    <recommendedName>
        <fullName evidence="11">C2H2-type domain-containing protein</fullName>
    </recommendedName>
</protein>
<dbReference type="SMART" id="SM00355">
    <property type="entry name" value="ZnF_C2H2"/>
    <property type="match status" value="2"/>
</dbReference>
<dbReference type="AlphaFoldDB" id="A0A2N1MM46"/>
<evidence type="ECO:0000256" key="6">
    <source>
        <dbReference type="ARBA" id="ARBA00023015"/>
    </source>
</evidence>
<evidence type="ECO:0000313" key="12">
    <source>
        <dbReference type="EMBL" id="PKK62678.1"/>
    </source>
</evidence>
<dbReference type="PANTHER" id="PTHR16515:SF49">
    <property type="entry name" value="GASTRULA ZINC FINGER PROTEIN XLCGF49.1-LIKE-RELATED"/>
    <property type="match status" value="1"/>
</dbReference>
<evidence type="ECO:0000313" key="13">
    <source>
        <dbReference type="Proteomes" id="UP000233469"/>
    </source>
</evidence>
<dbReference type="Gene3D" id="3.30.160.60">
    <property type="entry name" value="Classic Zinc Finger"/>
    <property type="match status" value="2"/>
</dbReference>
<feature type="compositionally biased region" description="Polar residues" evidence="10">
    <location>
        <begin position="299"/>
        <end position="309"/>
    </location>
</feature>
<dbReference type="VEuPathDB" id="FungiDB:RhiirA1_353169"/>
<dbReference type="Pfam" id="PF00096">
    <property type="entry name" value="zf-C2H2"/>
    <property type="match status" value="2"/>
</dbReference>
<keyword evidence="8" id="KW-0539">Nucleus</keyword>
<dbReference type="GO" id="GO:0008270">
    <property type="term" value="F:zinc ion binding"/>
    <property type="evidence" value="ECO:0007669"/>
    <property type="project" value="UniProtKB-KW"/>
</dbReference>
<evidence type="ECO:0000256" key="1">
    <source>
        <dbReference type="ARBA" id="ARBA00004123"/>
    </source>
</evidence>
<name>A0A2N1MM46_9GLOM</name>
<dbReference type="FunFam" id="3.30.160.60:FF:001102">
    <property type="entry name" value="Transcription factor IIIA"/>
    <property type="match status" value="1"/>
</dbReference>
<dbReference type="InterPro" id="IPR036236">
    <property type="entry name" value="Znf_C2H2_sf"/>
</dbReference>
<dbReference type="FunFam" id="3.30.160.60:FF:000062">
    <property type="entry name" value="RB-associated KRAB zinc finger protein-like"/>
    <property type="match status" value="1"/>
</dbReference>
<dbReference type="VEuPathDB" id="FungiDB:RhiirFUN_012628"/>
<dbReference type="InterPro" id="IPR013087">
    <property type="entry name" value="Znf_C2H2_type"/>
</dbReference>
<dbReference type="VEuPathDB" id="FungiDB:RhiirA1_543911"/>
<evidence type="ECO:0000256" key="5">
    <source>
        <dbReference type="ARBA" id="ARBA00022833"/>
    </source>
</evidence>
<dbReference type="VEuPathDB" id="FungiDB:FUN_011337"/>
<feature type="region of interest" description="Disordered" evidence="10">
    <location>
        <begin position="114"/>
        <end position="174"/>
    </location>
</feature>
<reference evidence="12 13" key="1">
    <citation type="submission" date="2016-04" db="EMBL/GenBank/DDBJ databases">
        <title>Genome analyses suggest a sexual origin of heterokaryosis in a supposedly ancient asexual fungus.</title>
        <authorList>
            <person name="Ropars J."/>
            <person name="Sedzielewska K."/>
            <person name="Noel J."/>
            <person name="Charron P."/>
            <person name="Farinelli L."/>
            <person name="Marton T."/>
            <person name="Kruger M."/>
            <person name="Pelin A."/>
            <person name="Brachmann A."/>
            <person name="Corradi N."/>
        </authorList>
    </citation>
    <scope>NUCLEOTIDE SEQUENCE [LARGE SCALE GENOMIC DNA]</scope>
    <source>
        <strain evidence="12 13">C2</strain>
    </source>
</reference>
<dbReference type="InterPro" id="IPR050331">
    <property type="entry name" value="Zinc_finger"/>
</dbReference>
<keyword evidence="2" id="KW-0479">Metal-binding</keyword>
<evidence type="ECO:0000256" key="2">
    <source>
        <dbReference type="ARBA" id="ARBA00022723"/>
    </source>
</evidence>
<keyword evidence="3" id="KW-0677">Repeat</keyword>
<keyword evidence="7" id="KW-0804">Transcription</keyword>
<evidence type="ECO:0000256" key="4">
    <source>
        <dbReference type="ARBA" id="ARBA00022771"/>
    </source>
</evidence>
<dbReference type="GO" id="GO:0010468">
    <property type="term" value="P:regulation of gene expression"/>
    <property type="evidence" value="ECO:0007669"/>
    <property type="project" value="TreeGrafter"/>
</dbReference>
<dbReference type="PROSITE" id="PS00028">
    <property type="entry name" value="ZINC_FINGER_C2H2_1"/>
    <property type="match status" value="2"/>
</dbReference>
<sequence length="398" mass="44617">MTSHFNLPTFDSVYNISVLQNQLNQQQKFQQQQQQQQQQRYNQVVEANTFANSTTPFLTTNSQNHHHHHQEAAVTAAAAQLAYVQQQIHSSYIYNPNSYPSPPLDSNVVPSLTMDSSTESNNHHHNETKNFHGIITDNPHLNTPPPFTNDHKPHINTTDNYPTTSSYTSSAYPPSTMDRRTSLNAGLVSGIHHGKVVQLSPSVDGGTSDNTEPWRAPVVMAPQDNNGIPFSFGSYTTKPKSYDTRTLDPFFTDHSMKMPSGHSTGAPMGYFSQHPVSYDRNGIAHFAPTPQDYPMTMGLNPNGNGSRNAPPQFQQNPQRPRPVTPQDMMTTFSSKTVSSTPKRYKCNVCQKRFTRPSSLQTHTYSHTGEKPFKCPVEGCGRHFSVVSNLRRHQKIHTK</sequence>
<dbReference type="EMBL" id="LLXL01001843">
    <property type="protein sequence ID" value="PKK62678.1"/>
    <property type="molecule type" value="Genomic_DNA"/>
</dbReference>
<evidence type="ECO:0000256" key="7">
    <source>
        <dbReference type="ARBA" id="ARBA00023163"/>
    </source>
</evidence>
<dbReference type="SUPFAM" id="SSF57667">
    <property type="entry name" value="beta-beta-alpha zinc fingers"/>
    <property type="match status" value="1"/>
</dbReference>
<dbReference type="PROSITE" id="PS50157">
    <property type="entry name" value="ZINC_FINGER_C2H2_2"/>
    <property type="match status" value="2"/>
</dbReference>
<keyword evidence="6" id="KW-0805">Transcription regulation</keyword>